<dbReference type="SMART" id="SM00364">
    <property type="entry name" value="LRR_BAC"/>
    <property type="match status" value="5"/>
</dbReference>
<dbReference type="PANTHER" id="PTHR48051">
    <property type="match status" value="1"/>
</dbReference>
<keyword evidence="2" id="KW-0677">Repeat</keyword>
<dbReference type="InterPro" id="IPR003591">
    <property type="entry name" value="Leu-rich_rpt_typical-subtyp"/>
</dbReference>
<protein>
    <submittedName>
        <fullName evidence="3">Leucine rich repeats and calponin homology domain containing 3</fullName>
    </submittedName>
</protein>
<evidence type="ECO:0000256" key="1">
    <source>
        <dbReference type="ARBA" id="ARBA00022614"/>
    </source>
</evidence>
<dbReference type="STRING" id="61819.ENSACIP00000009330"/>
<dbReference type="Pfam" id="PF13855">
    <property type="entry name" value="LRR_8"/>
    <property type="match status" value="2"/>
</dbReference>
<dbReference type="OMA" id="HEPHNES"/>
<dbReference type="PANTHER" id="PTHR48051:SF44">
    <property type="entry name" value="LEUCINE RICH REPEATS AND CALPONIN HOMOLOGY DOMAIN CONTAINING 3"/>
    <property type="match status" value="1"/>
</dbReference>
<dbReference type="InterPro" id="IPR032675">
    <property type="entry name" value="LRR_dom_sf"/>
</dbReference>
<reference evidence="3" key="1">
    <citation type="submission" date="2025-08" db="UniProtKB">
        <authorList>
            <consortium name="Ensembl"/>
        </authorList>
    </citation>
    <scope>IDENTIFICATION</scope>
</reference>
<accession>A0A3Q0RKT7</accession>
<keyword evidence="4" id="KW-1185">Reference proteome</keyword>
<proteinExistence type="predicted"/>
<dbReference type="InterPro" id="IPR001611">
    <property type="entry name" value="Leu-rich_rpt"/>
</dbReference>
<dbReference type="GO" id="GO:0005737">
    <property type="term" value="C:cytoplasm"/>
    <property type="evidence" value="ECO:0007669"/>
    <property type="project" value="TreeGrafter"/>
</dbReference>
<name>A0A3Q0RKT7_AMPCI</name>
<reference evidence="3" key="2">
    <citation type="submission" date="2025-09" db="UniProtKB">
        <authorList>
            <consortium name="Ensembl"/>
        </authorList>
    </citation>
    <scope>IDENTIFICATION</scope>
</reference>
<dbReference type="InterPro" id="IPR050216">
    <property type="entry name" value="LRR_domain-containing"/>
</dbReference>
<sequence length="352" mass="38717">MAASVLLGSADGAGLSFTVGGGGSSAGNTNGLGPAGPAPWNRSLDRALDEAAATGSLNLSGRKLKEFPRSAANHDLTDTTRADLSRNRLSELPLEVCHFVSLESLNLYQNCLRSLPDGLVNLQALTYLNLSRNQLSVLPAVVCSLPLKVLIACNNKLVSLPEELGQLRHLTELDVSCNEIQTLPAQVGQLEALRDLNIRRNHLVRLPPELAELPLVRLDFSCNKVTSIPICYRRLTQLQTIVLDNNPLQTPPAQICIKGKVHIFKYLNLEASKTTPDLPEYDRRPLTFSSWSALTAHTCTHSTCCTFTIKASDARCLCLPRQRGRALPRASVWSTRLRLQQRRQWRQEMAGQ</sequence>
<dbReference type="PROSITE" id="PS51450">
    <property type="entry name" value="LRR"/>
    <property type="match status" value="2"/>
</dbReference>
<evidence type="ECO:0000313" key="3">
    <source>
        <dbReference type="Ensembl" id="ENSACIP00000009330.1"/>
    </source>
</evidence>
<dbReference type="AlphaFoldDB" id="A0A3Q0RKT7"/>
<dbReference type="GeneTree" id="ENSGT00940000158330"/>
<dbReference type="SUPFAM" id="SSF52058">
    <property type="entry name" value="L domain-like"/>
    <property type="match status" value="1"/>
</dbReference>
<dbReference type="FunFam" id="3.80.10.10:FF:000007">
    <property type="entry name" value="Leucine-rich repeat and calponin homology domain-containing protein 1 isoform 3"/>
    <property type="match status" value="1"/>
</dbReference>
<organism evidence="3 4">
    <name type="scientific">Amphilophus citrinellus</name>
    <name type="common">Midas cichlid</name>
    <name type="synonym">Cichlasoma citrinellum</name>
    <dbReference type="NCBI Taxonomy" id="61819"/>
    <lineage>
        <taxon>Eukaryota</taxon>
        <taxon>Metazoa</taxon>
        <taxon>Chordata</taxon>
        <taxon>Craniata</taxon>
        <taxon>Vertebrata</taxon>
        <taxon>Euteleostomi</taxon>
        <taxon>Actinopterygii</taxon>
        <taxon>Neopterygii</taxon>
        <taxon>Teleostei</taxon>
        <taxon>Neoteleostei</taxon>
        <taxon>Acanthomorphata</taxon>
        <taxon>Ovalentaria</taxon>
        <taxon>Cichlomorphae</taxon>
        <taxon>Cichliformes</taxon>
        <taxon>Cichlidae</taxon>
        <taxon>New World cichlids</taxon>
        <taxon>Cichlasomatinae</taxon>
        <taxon>Heroini</taxon>
        <taxon>Amphilophus</taxon>
    </lineage>
</organism>
<evidence type="ECO:0000313" key="4">
    <source>
        <dbReference type="Proteomes" id="UP000261340"/>
    </source>
</evidence>
<dbReference type="Proteomes" id="UP000261340">
    <property type="component" value="Unplaced"/>
</dbReference>
<dbReference type="Gene3D" id="3.80.10.10">
    <property type="entry name" value="Ribonuclease Inhibitor"/>
    <property type="match status" value="2"/>
</dbReference>
<evidence type="ECO:0000256" key="2">
    <source>
        <dbReference type="ARBA" id="ARBA00022737"/>
    </source>
</evidence>
<dbReference type="SMART" id="SM00369">
    <property type="entry name" value="LRR_TYP"/>
    <property type="match status" value="5"/>
</dbReference>
<keyword evidence="1" id="KW-0433">Leucine-rich repeat</keyword>
<dbReference type="Ensembl" id="ENSACIT00000009609.1">
    <property type="protein sequence ID" value="ENSACIP00000009330.1"/>
    <property type="gene ID" value="ENSACIG00000007315.1"/>
</dbReference>